<dbReference type="PIRSF" id="PIRSF004491">
    <property type="entry name" value="FAD_Synth"/>
    <property type="match status" value="1"/>
</dbReference>
<reference evidence="18" key="1">
    <citation type="journal article" date="2019" name="Int. J. Syst. Evol. Microbiol.">
        <title>The Global Catalogue of Microorganisms (GCM) 10K type strain sequencing project: providing services to taxonomists for standard genome sequencing and annotation.</title>
        <authorList>
            <consortium name="The Broad Institute Genomics Platform"/>
            <consortium name="The Broad Institute Genome Sequencing Center for Infectious Disease"/>
            <person name="Wu L."/>
            <person name="Ma J."/>
        </authorList>
    </citation>
    <scope>NUCLEOTIDE SEQUENCE [LARGE SCALE GENOMIC DNA]</scope>
    <source>
        <strain evidence="18">CGMCC 1.8985</strain>
    </source>
</reference>
<dbReference type="Pfam" id="PF06574">
    <property type="entry name" value="FAD_syn"/>
    <property type="match status" value="1"/>
</dbReference>
<dbReference type="SMART" id="SM00904">
    <property type="entry name" value="Flavokinase"/>
    <property type="match status" value="1"/>
</dbReference>
<evidence type="ECO:0000256" key="8">
    <source>
        <dbReference type="ARBA" id="ARBA00022741"/>
    </source>
</evidence>
<keyword evidence="10 15" id="KW-0274">FAD</keyword>
<dbReference type="InterPro" id="IPR002606">
    <property type="entry name" value="Riboflavin_kinase_bac"/>
</dbReference>
<dbReference type="EC" id="2.7.1.26" evidence="15"/>
<evidence type="ECO:0000256" key="13">
    <source>
        <dbReference type="ARBA" id="ARBA00047880"/>
    </source>
</evidence>
<comment type="caution">
    <text evidence="17">The sequence shown here is derived from an EMBL/GenBank/DDBJ whole genome shotgun (WGS) entry which is preliminary data.</text>
</comment>
<comment type="pathway">
    <text evidence="2 15">Cofactor biosynthesis; FAD biosynthesis; FAD from FMN: step 1/1.</text>
</comment>
<evidence type="ECO:0000256" key="4">
    <source>
        <dbReference type="ARBA" id="ARBA00022630"/>
    </source>
</evidence>
<keyword evidence="5 15" id="KW-0288">FMN</keyword>
<keyword evidence="11 15" id="KW-0067">ATP-binding</keyword>
<dbReference type="Gene3D" id="2.40.30.30">
    <property type="entry name" value="Riboflavin kinase-like"/>
    <property type="match status" value="1"/>
</dbReference>
<protein>
    <recommendedName>
        <fullName evidence="15">Riboflavin biosynthesis protein</fullName>
    </recommendedName>
    <domain>
        <recommendedName>
            <fullName evidence="15">Riboflavin kinase</fullName>
            <ecNumber evidence="15">2.7.1.26</ecNumber>
        </recommendedName>
        <alternativeName>
            <fullName evidence="15">Flavokinase</fullName>
        </alternativeName>
    </domain>
    <domain>
        <recommendedName>
            <fullName evidence="15">FMN adenylyltransferase</fullName>
            <ecNumber evidence="15">2.7.7.2</ecNumber>
        </recommendedName>
        <alternativeName>
            <fullName evidence="15">FAD pyrophosphorylase</fullName>
        </alternativeName>
        <alternativeName>
            <fullName evidence="15">FAD synthase</fullName>
        </alternativeName>
    </domain>
</protein>
<name>A0ABQ2EID8_9GAMM</name>
<dbReference type="NCBIfam" id="NF004159">
    <property type="entry name" value="PRK05627.1-2"/>
    <property type="match status" value="1"/>
</dbReference>
<comment type="catalytic activity">
    <reaction evidence="13 15">
        <text>riboflavin + ATP = FMN + ADP + H(+)</text>
        <dbReference type="Rhea" id="RHEA:14357"/>
        <dbReference type="ChEBI" id="CHEBI:15378"/>
        <dbReference type="ChEBI" id="CHEBI:30616"/>
        <dbReference type="ChEBI" id="CHEBI:57986"/>
        <dbReference type="ChEBI" id="CHEBI:58210"/>
        <dbReference type="ChEBI" id="CHEBI:456216"/>
        <dbReference type="EC" id="2.7.1.26"/>
    </reaction>
</comment>
<evidence type="ECO:0000256" key="15">
    <source>
        <dbReference type="PIRNR" id="PIRNR004491"/>
    </source>
</evidence>
<dbReference type="Pfam" id="PF01687">
    <property type="entry name" value="Flavokinase"/>
    <property type="match status" value="1"/>
</dbReference>
<comment type="function">
    <text evidence="1">Catalyzes the phosphorylation of riboflavin to FMN followed by the adenylation of FMN to FAD.</text>
</comment>
<dbReference type="EC" id="2.7.7.2" evidence="15"/>
<dbReference type="CDD" id="cd02064">
    <property type="entry name" value="FAD_synthetase_N"/>
    <property type="match status" value="1"/>
</dbReference>
<evidence type="ECO:0000256" key="5">
    <source>
        <dbReference type="ARBA" id="ARBA00022643"/>
    </source>
</evidence>
<keyword evidence="7 15" id="KW-0548">Nucleotidyltransferase</keyword>
<evidence type="ECO:0000256" key="1">
    <source>
        <dbReference type="ARBA" id="ARBA00002121"/>
    </source>
</evidence>
<evidence type="ECO:0000259" key="16">
    <source>
        <dbReference type="SMART" id="SM00904"/>
    </source>
</evidence>
<dbReference type="EMBL" id="BMME01000001">
    <property type="protein sequence ID" value="GGK09442.1"/>
    <property type="molecule type" value="Genomic_DNA"/>
</dbReference>
<keyword evidence="6 15" id="KW-0808">Transferase</keyword>
<evidence type="ECO:0000256" key="14">
    <source>
        <dbReference type="ARBA" id="ARBA00049494"/>
    </source>
</evidence>
<dbReference type="Gene3D" id="3.40.50.620">
    <property type="entry name" value="HUPs"/>
    <property type="match status" value="1"/>
</dbReference>
<keyword evidence="8 15" id="KW-0547">Nucleotide-binding</keyword>
<dbReference type="InterPro" id="IPR023465">
    <property type="entry name" value="Riboflavin_kinase_dom_sf"/>
</dbReference>
<keyword evidence="9 15" id="KW-0418">Kinase</keyword>
<dbReference type="RefSeq" id="WP_132984606.1">
    <property type="nucleotide sequence ID" value="NZ_BMME01000001.1"/>
</dbReference>
<comment type="similarity">
    <text evidence="15">Belongs to the ribF family.</text>
</comment>
<dbReference type="InterPro" id="IPR014729">
    <property type="entry name" value="Rossmann-like_a/b/a_fold"/>
</dbReference>
<dbReference type="PANTHER" id="PTHR22749:SF6">
    <property type="entry name" value="RIBOFLAVIN KINASE"/>
    <property type="match status" value="1"/>
</dbReference>
<evidence type="ECO:0000256" key="10">
    <source>
        <dbReference type="ARBA" id="ARBA00022827"/>
    </source>
</evidence>
<accession>A0ABQ2EID8</accession>
<dbReference type="InterPro" id="IPR023468">
    <property type="entry name" value="Riboflavin_kinase"/>
</dbReference>
<dbReference type="SUPFAM" id="SSF82114">
    <property type="entry name" value="Riboflavin kinase-like"/>
    <property type="match status" value="1"/>
</dbReference>
<evidence type="ECO:0000256" key="2">
    <source>
        <dbReference type="ARBA" id="ARBA00004726"/>
    </source>
</evidence>
<evidence type="ECO:0000313" key="18">
    <source>
        <dbReference type="Proteomes" id="UP000599009"/>
    </source>
</evidence>
<dbReference type="PANTHER" id="PTHR22749">
    <property type="entry name" value="RIBOFLAVIN KINASE/FMN ADENYLYLTRANSFERASE"/>
    <property type="match status" value="1"/>
</dbReference>
<evidence type="ECO:0000256" key="3">
    <source>
        <dbReference type="ARBA" id="ARBA00005201"/>
    </source>
</evidence>
<organism evidence="17 18">
    <name type="scientific">Luteimonas terricola</name>
    <dbReference type="NCBI Taxonomy" id="645597"/>
    <lineage>
        <taxon>Bacteria</taxon>
        <taxon>Pseudomonadati</taxon>
        <taxon>Pseudomonadota</taxon>
        <taxon>Gammaproteobacteria</taxon>
        <taxon>Lysobacterales</taxon>
        <taxon>Lysobacteraceae</taxon>
        <taxon>Luteimonas</taxon>
    </lineage>
</organism>
<evidence type="ECO:0000256" key="11">
    <source>
        <dbReference type="ARBA" id="ARBA00022840"/>
    </source>
</evidence>
<evidence type="ECO:0000256" key="9">
    <source>
        <dbReference type="ARBA" id="ARBA00022777"/>
    </source>
</evidence>
<evidence type="ECO:0000313" key="17">
    <source>
        <dbReference type="EMBL" id="GGK09442.1"/>
    </source>
</evidence>
<dbReference type="Proteomes" id="UP000599009">
    <property type="component" value="Unassembled WGS sequence"/>
</dbReference>
<keyword evidence="12" id="KW-0511">Multifunctional enzyme</keyword>
<evidence type="ECO:0000256" key="12">
    <source>
        <dbReference type="ARBA" id="ARBA00023268"/>
    </source>
</evidence>
<dbReference type="InterPro" id="IPR015865">
    <property type="entry name" value="Riboflavin_kinase_bac/euk"/>
</dbReference>
<evidence type="ECO:0000256" key="6">
    <source>
        <dbReference type="ARBA" id="ARBA00022679"/>
    </source>
</evidence>
<sequence>MKQLFRDVDGGPLCPDGSVACIGAFDGLHLGHRALVRHAAERARALGVPLAALSFEPLPREFFARGAPPPRLMLPRARAEGLCALGADVVGLLRFNAGFAAMAPDAFARRVLSARLRVREVWVGPGFRYGNRRAGDLETLRESGARLGFEAGEIEPVQLDGERVSSTRIREALGSGDFDTAARLLGRPYAIGGRVARGRQLGRTLGYPTANLRFGGKVPALQGIYATRVHGVGDAPWPSVSSFGTRPTVDGVEPLLEAHLFDFDGDLYGRRIEVEFVARLRDEEKYPDLPTLVAQMDRDAARARDILMQTPQRATA</sequence>
<keyword evidence="4 15" id="KW-0285">Flavoprotein</keyword>
<dbReference type="InterPro" id="IPR015864">
    <property type="entry name" value="FAD_synthase"/>
</dbReference>
<keyword evidence="18" id="KW-1185">Reference proteome</keyword>
<dbReference type="SUPFAM" id="SSF52374">
    <property type="entry name" value="Nucleotidylyl transferase"/>
    <property type="match status" value="1"/>
</dbReference>
<proteinExistence type="inferred from homology"/>
<gene>
    <name evidence="17" type="primary">ribF</name>
    <name evidence="17" type="ORF">GCM10011394_18650</name>
</gene>
<evidence type="ECO:0000256" key="7">
    <source>
        <dbReference type="ARBA" id="ARBA00022695"/>
    </source>
</evidence>
<dbReference type="NCBIfam" id="TIGR00083">
    <property type="entry name" value="ribF"/>
    <property type="match status" value="1"/>
</dbReference>
<feature type="domain" description="Riboflavin kinase" evidence="16">
    <location>
        <begin position="184"/>
        <end position="308"/>
    </location>
</feature>
<comment type="pathway">
    <text evidence="3 15">Cofactor biosynthesis; FMN biosynthesis; FMN from riboflavin (ATP route): step 1/1.</text>
</comment>
<comment type="catalytic activity">
    <reaction evidence="14 15">
        <text>FMN + ATP + H(+) = FAD + diphosphate</text>
        <dbReference type="Rhea" id="RHEA:17237"/>
        <dbReference type="ChEBI" id="CHEBI:15378"/>
        <dbReference type="ChEBI" id="CHEBI:30616"/>
        <dbReference type="ChEBI" id="CHEBI:33019"/>
        <dbReference type="ChEBI" id="CHEBI:57692"/>
        <dbReference type="ChEBI" id="CHEBI:58210"/>
        <dbReference type="EC" id="2.7.7.2"/>
    </reaction>
</comment>